<gene>
    <name evidence="11" type="ORF">GCM10008018_18040</name>
</gene>
<protein>
    <recommendedName>
        <fullName evidence="13">Response regulator</fullName>
    </recommendedName>
</protein>
<dbReference type="InterPro" id="IPR001789">
    <property type="entry name" value="Sig_transdc_resp-reg_receiver"/>
</dbReference>
<dbReference type="InterPro" id="IPR041522">
    <property type="entry name" value="CdaR_GGDEF"/>
</dbReference>
<evidence type="ECO:0000256" key="8">
    <source>
        <dbReference type="PROSITE-ProRule" id="PRU00169"/>
    </source>
</evidence>
<keyword evidence="5" id="KW-0805">Transcription regulation</keyword>
<evidence type="ECO:0000259" key="9">
    <source>
        <dbReference type="PROSITE" id="PS01124"/>
    </source>
</evidence>
<evidence type="ECO:0000256" key="4">
    <source>
        <dbReference type="ARBA" id="ARBA00023012"/>
    </source>
</evidence>
<comment type="subcellular location">
    <subcellularLocation>
        <location evidence="1">Cytoplasm</location>
    </subcellularLocation>
</comment>
<comment type="caution">
    <text evidence="11">The sequence shown here is derived from an EMBL/GenBank/DDBJ whole genome shotgun (WGS) entry which is preliminary data.</text>
</comment>
<dbReference type="CDD" id="cd17536">
    <property type="entry name" value="REC_YesN-like"/>
    <property type="match status" value="1"/>
</dbReference>
<dbReference type="Gene3D" id="1.10.10.60">
    <property type="entry name" value="Homeodomain-like"/>
    <property type="match status" value="2"/>
</dbReference>
<dbReference type="Pfam" id="PF17853">
    <property type="entry name" value="GGDEF_2"/>
    <property type="match status" value="1"/>
</dbReference>
<sequence>MIRVLIADDEPEFRDYMVHLVDWASFGFEICGQARTGVEAVELAVSMNPQIALLDINMPAMDGIAAAEKLKQLNSDICIALVTGYSEFDYARRAIKLGVEDYVLKPFRRDELLAAMLKFKLIIQKKEEDAAQAKDDAFFAKERLLNALITDGFETVEEEFLRFFRRLGVAVDANYYVVASIEIDQLFQLWLKPHDISLWRFAVANVLGDLDPPGNHHLIFNGPEGRIISIHCYSSEDALRAANHEIYEQLCAYAKKFFRFTVTIGISNAANHLRGIRNAYFETAIALQNKLTVGIGRHIAYRSMQDSAGGFGYYPMKLNEQVLSALRRNEADELKEALEQIKAYIVSHPTSADLTYAMIMSLVSICLSHITELRGDILHILGEDFRPFQHIKKVTSLDESFTWLTFIFTETIRHFRVQKMSRLQKIVKDVQAYIAIHYEDSEMSVEQISHHFHLDSSYIRKAFARELSTTVTEYMTQVRMKQARQFMDTADMKLQELSERVGYTDAGYFSKVFKKQFGLSPSEYAGKKEHVDK</sequence>
<dbReference type="InterPro" id="IPR018060">
    <property type="entry name" value="HTH_AraC"/>
</dbReference>
<dbReference type="PANTHER" id="PTHR42713:SF3">
    <property type="entry name" value="TRANSCRIPTIONAL REGULATORY PROTEIN HPTR"/>
    <property type="match status" value="1"/>
</dbReference>
<organism evidence="11 12">
    <name type="scientific">Paenibacillus marchantiophytorum</name>
    <dbReference type="NCBI Taxonomy" id="1619310"/>
    <lineage>
        <taxon>Bacteria</taxon>
        <taxon>Bacillati</taxon>
        <taxon>Bacillota</taxon>
        <taxon>Bacilli</taxon>
        <taxon>Bacillales</taxon>
        <taxon>Paenibacillaceae</taxon>
        <taxon>Paenibacillus</taxon>
    </lineage>
</organism>
<dbReference type="InterPro" id="IPR051552">
    <property type="entry name" value="HptR"/>
</dbReference>
<dbReference type="PROSITE" id="PS01124">
    <property type="entry name" value="HTH_ARAC_FAMILY_2"/>
    <property type="match status" value="1"/>
</dbReference>
<keyword evidence="7" id="KW-0804">Transcription</keyword>
<keyword evidence="12" id="KW-1185">Reference proteome</keyword>
<evidence type="ECO:0000256" key="5">
    <source>
        <dbReference type="ARBA" id="ARBA00023015"/>
    </source>
</evidence>
<dbReference type="EMBL" id="BMHE01000006">
    <property type="protein sequence ID" value="GGI46627.1"/>
    <property type="molecule type" value="Genomic_DNA"/>
</dbReference>
<keyword evidence="4" id="KW-0902">Two-component regulatory system</keyword>
<evidence type="ECO:0000256" key="2">
    <source>
        <dbReference type="ARBA" id="ARBA00022490"/>
    </source>
</evidence>
<evidence type="ECO:0000313" key="11">
    <source>
        <dbReference type="EMBL" id="GGI46627.1"/>
    </source>
</evidence>
<keyword evidence="6" id="KW-0238">DNA-binding</keyword>
<dbReference type="InterPro" id="IPR011006">
    <property type="entry name" value="CheY-like_superfamily"/>
</dbReference>
<keyword evidence="3 8" id="KW-0597">Phosphoprotein</keyword>
<dbReference type="SUPFAM" id="SSF46689">
    <property type="entry name" value="Homeodomain-like"/>
    <property type="match status" value="1"/>
</dbReference>
<dbReference type="PROSITE" id="PS50110">
    <property type="entry name" value="RESPONSE_REGULATORY"/>
    <property type="match status" value="1"/>
</dbReference>
<accession>A0ABQ2BSM5</accession>
<dbReference type="Pfam" id="PF12833">
    <property type="entry name" value="HTH_18"/>
    <property type="match status" value="1"/>
</dbReference>
<dbReference type="SUPFAM" id="SSF52172">
    <property type="entry name" value="CheY-like"/>
    <property type="match status" value="1"/>
</dbReference>
<dbReference type="PRINTS" id="PR00032">
    <property type="entry name" value="HTHARAC"/>
</dbReference>
<dbReference type="InterPro" id="IPR009057">
    <property type="entry name" value="Homeodomain-like_sf"/>
</dbReference>
<evidence type="ECO:0000313" key="12">
    <source>
        <dbReference type="Proteomes" id="UP000615455"/>
    </source>
</evidence>
<feature type="domain" description="HTH araC/xylS-type" evidence="9">
    <location>
        <begin position="428"/>
        <end position="527"/>
    </location>
</feature>
<dbReference type="SMART" id="SM00342">
    <property type="entry name" value="HTH_ARAC"/>
    <property type="match status" value="1"/>
</dbReference>
<name>A0ABQ2BSM5_9BACL</name>
<dbReference type="Gene3D" id="3.40.50.2300">
    <property type="match status" value="1"/>
</dbReference>
<feature type="modified residue" description="4-aspartylphosphate" evidence="8">
    <location>
        <position position="55"/>
    </location>
</feature>
<proteinExistence type="predicted"/>
<feature type="domain" description="Response regulatory" evidence="10">
    <location>
        <begin position="3"/>
        <end position="120"/>
    </location>
</feature>
<dbReference type="SMART" id="SM00448">
    <property type="entry name" value="REC"/>
    <property type="match status" value="1"/>
</dbReference>
<dbReference type="PANTHER" id="PTHR42713">
    <property type="entry name" value="HISTIDINE KINASE-RELATED"/>
    <property type="match status" value="1"/>
</dbReference>
<evidence type="ECO:0008006" key="13">
    <source>
        <dbReference type="Google" id="ProtNLM"/>
    </source>
</evidence>
<reference evidence="12" key="1">
    <citation type="journal article" date="2019" name="Int. J. Syst. Evol. Microbiol.">
        <title>The Global Catalogue of Microorganisms (GCM) 10K type strain sequencing project: providing services to taxonomists for standard genome sequencing and annotation.</title>
        <authorList>
            <consortium name="The Broad Institute Genomics Platform"/>
            <consortium name="The Broad Institute Genome Sequencing Center for Infectious Disease"/>
            <person name="Wu L."/>
            <person name="Ma J."/>
        </authorList>
    </citation>
    <scope>NUCLEOTIDE SEQUENCE [LARGE SCALE GENOMIC DNA]</scope>
    <source>
        <strain evidence="12">CGMCC 1.15043</strain>
    </source>
</reference>
<dbReference type="RefSeq" id="WP_189010466.1">
    <property type="nucleotide sequence ID" value="NZ_BMHE01000006.1"/>
</dbReference>
<dbReference type="Pfam" id="PF00072">
    <property type="entry name" value="Response_reg"/>
    <property type="match status" value="1"/>
</dbReference>
<dbReference type="PROSITE" id="PS00041">
    <property type="entry name" value="HTH_ARAC_FAMILY_1"/>
    <property type="match status" value="1"/>
</dbReference>
<keyword evidence="2" id="KW-0963">Cytoplasm</keyword>
<evidence type="ECO:0000256" key="3">
    <source>
        <dbReference type="ARBA" id="ARBA00022553"/>
    </source>
</evidence>
<dbReference type="InterPro" id="IPR020449">
    <property type="entry name" value="Tscrpt_reg_AraC-type_HTH"/>
</dbReference>
<evidence type="ECO:0000256" key="1">
    <source>
        <dbReference type="ARBA" id="ARBA00004496"/>
    </source>
</evidence>
<evidence type="ECO:0000256" key="7">
    <source>
        <dbReference type="ARBA" id="ARBA00023163"/>
    </source>
</evidence>
<evidence type="ECO:0000256" key="6">
    <source>
        <dbReference type="ARBA" id="ARBA00023125"/>
    </source>
</evidence>
<dbReference type="InterPro" id="IPR018062">
    <property type="entry name" value="HTH_AraC-typ_CS"/>
</dbReference>
<dbReference type="Proteomes" id="UP000615455">
    <property type="component" value="Unassembled WGS sequence"/>
</dbReference>
<evidence type="ECO:0000259" key="10">
    <source>
        <dbReference type="PROSITE" id="PS50110"/>
    </source>
</evidence>